<feature type="transmembrane region" description="Helical" evidence="1">
    <location>
        <begin position="112"/>
        <end position="132"/>
    </location>
</feature>
<dbReference type="InterPro" id="IPR032834">
    <property type="entry name" value="NatK-like_C"/>
</dbReference>
<protein>
    <submittedName>
        <fullName evidence="3">GHKL domain-containing protein</fullName>
    </submittedName>
</protein>
<feature type="transmembrane region" description="Helical" evidence="1">
    <location>
        <begin position="72"/>
        <end position="92"/>
    </location>
</feature>
<dbReference type="Proteomes" id="UP000722050">
    <property type="component" value="Unassembled WGS sequence"/>
</dbReference>
<feature type="domain" description="Sensor histidine kinase NatK-like C-terminal" evidence="2">
    <location>
        <begin position="329"/>
        <end position="431"/>
    </location>
</feature>
<comment type="caution">
    <text evidence="3">The sequence shown here is derived from an EMBL/GenBank/DDBJ whole genome shotgun (WGS) entry which is preliminary data.</text>
</comment>
<dbReference type="Pfam" id="PF14501">
    <property type="entry name" value="HATPase_c_5"/>
    <property type="match status" value="1"/>
</dbReference>
<feature type="transmembrane region" description="Helical" evidence="1">
    <location>
        <begin position="152"/>
        <end position="172"/>
    </location>
</feature>
<feature type="transmembrane region" description="Helical" evidence="1">
    <location>
        <begin position="30"/>
        <end position="60"/>
    </location>
</feature>
<keyword evidence="1" id="KW-0472">Membrane</keyword>
<gene>
    <name evidence="3" type="ORF">HXM71_01555</name>
</gene>
<proteinExistence type="predicted"/>
<dbReference type="Gene3D" id="3.30.565.10">
    <property type="entry name" value="Histidine kinase-like ATPase, C-terminal domain"/>
    <property type="match status" value="1"/>
</dbReference>
<evidence type="ECO:0000259" key="2">
    <source>
        <dbReference type="Pfam" id="PF14501"/>
    </source>
</evidence>
<name>A0A930ED17_9FIRM</name>
<feature type="transmembrane region" description="Helical" evidence="1">
    <location>
        <begin position="184"/>
        <end position="201"/>
    </location>
</feature>
<evidence type="ECO:0000313" key="4">
    <source>
        <dbReference type="Proteomes" id="UP000722050"/>
    </source>
</evidence>
<dbReference type="GO" id="GO:0042802">
    <property type="term" value="F:identical protein binding"/>
    <property type="evidence" value="ECO:0007669"/>
    <property type="project" value="TreeGrafter"/>
</dbReference>
<dbReference type="EMBL" id="JABZQH010000031">
    <property type="protein sequence ID" value="MBF1351793.1"/>
    <property type="molecule type" value="Genomic_DNA"/>
</dbReference>
<keyword evidence="1" id="KW-0812">Transmembrane</keyword>
<evidence type="ECO:0000313" key="3">
    <source>
        <dbReference type="EMBL" id="MBF1351793.1"/>
    </source>
</evidence>
<dbReference type="AlphaFoldDB" id="A0A930ED17"/>
<dbReference type="SUPFAM" id="SSF55874">
    <property type="entry name" value="ATPase domain of HSP90 chaperone/DNA topoisomerase II/histidine kinase"/>
    <property type="match status" value="1"/>
</dbReference>
<dbReference type="PANTHER" id="PTHR40448:SF1">
    <property type="entry name" value="TWO-COMPONENT SENSOR HISTIDINE KINASE"/>
    <property type="match status" value="1"/>
</dbReference>
<dbReference type="InterPro" id="IPR036890">
    <property type="entry name" value="HATPase_C_sf"/>
</dbReference>
<dbReference type="PANTHER" id="PTHR40448">
    <property type="entry name" value="TWO-COMPONENT SENSOR HISTIDINE KINASE"/>
    <property type="match status" value="1"/>
</dbReference>
<evidence type="ECO:0000256" key="1">
    <source>
        <dbReference type="SAM" id="Phobius"/>
    </source>
</evidence>
<accession>A0A930ED17</accession>
<sequence length="433" mass="49645">MLLKIFSIALKILLTMLLYSQVSEKKFKLYWYMIFPLVYVVIFMLCPPAGYFGYFFIFVAYSFFANPHGNKLFNLFIGVYPIVILSLLGRLLAYHIFPLVGIAVYNEVNISIYDLLIDALTFPFYILIIKTLKLDFNDLKKGFERNFFNRMLLVVDVSMLVYMLIISVLMIFGEKISHADYLRGYINDIYILLFFVMLLYLNSTSKEKLKEEILKQKDIQLSELSNYSHHIENLYGEIRSFRHDYINILTSIKVGIDNKDIDAIKSVYEGVLGDSGKQLYNSKFDIAKLSNIKNDAVKSVLSAKLIEAHSRGVEIAIEIEDAVYDFKIDLLDFIKVMSILCDNAIEASLESELPKLTVALILDGEALILVVENSTVDERVNISHIFEEGYSSKGEGRGIGLHNVREILAKYPFSSISTRSADYLFSQTITFRK</sequence>
<keyword evidence="1" id="KW-1133">Transmembrane helix</keyword>
<reference evidence="3" key="1">
    <citation type="submission" date="2020-04" db="EMBL/GenBank/DDBJ databases">
        <title>Deep metagenomics examines the oral microbiome during advanced dental caries in children, revealing novel taxa and co-occurrences with host molecules.</title>
        <authorList>
            <person name="Baker J.L."/>
            <person name="Morton J.T."/>
            <person name="Dinis M."/>
            <person name="Alvarez R."/>
            <person name="Tran N.C."/>
            <person name="Knight R."/>
            <person name="Edlund A."/>
        </authorList>
    </citation>
    <scope>NUCLEOTIDE SEQUENCE</scope>
    <source>
        <strain evidence="3">JCVI_24_bin.8</strain>
    </source>
</reference>
<organism evidence="3 4">
    <name type="scientific">Mogibacterium diversum</name>
    <dbReference type="NCBI Taxonomy" id="114527"/>
    <lineage>
        <taxon>Bacteria</taxon>
        <taxon>Bacillati</taxon>
        <taxon>Bacillota</taxon>
        <taxon>Clostridia</taxon>
        <taxon>Peptostreptococcales</taxon>
        <taxon>Anaerovoracaceae</taxon>
        <taxon>Mogibacterium</taxon>
    </lineage>
</organism>